<proteinExistence type="predicted"/>
<organism evidence="1 2">
    <name type="scientific">Corchorus capsularis</name>
    <name type="common">Jute</name>
    <dbReference type="NCBI Taxonomy" id="210143"/>
    <lineage>
        <taxon>Eukaryota</taxon>
        <taxon>Viridiplantae</taxon>
        <taxon>Streptophyta</taxon>
        <taxon>Embryophyta</taxon>
        <taxon>Tracheophyta</taxon>
        <taxon>Spermatophyta</taxon>
        <taxon>Magnoliopsida</taxon>
        <taxon>eudicotyledons</taxon>
        <taxon>Gunneridae</taxon>
        <taxon>Pentapetalae</taxon>
        <taxon>rosids</taxon>
        <taxon>malvids</taxon>
        <taxon>Malvales</taxon>
        <taxon>Malvaceae</taxon>
        <taxon>Grewioideae</taxon>
        <taxon>Apeibeae</taxon>
        <taxon>Corchorus</taxon>
    </lineage>
</organism>
<dbReference type="EMBL" id="AWWV01010256">
    <property type="protein sequence ID" value="OMO80744.1"/>
    <property type="molecule type" value="Genomic_DNA"/>
</dbReference>
<sequence length="38" mass="4367">MAQKSCSLPPFLLIQTALKLQWWRQMIFQPVSDSSTVS</sequence>
<dbReference type="AlphaFoldDB" id="A0A1R3IDU9"/>
<evidence type="ECO:0000313" key="1">
    <source>
        <dbReference type="EMBL" id="OMO80744.1"/>
    </source>
</evidence>
<reference evidence="1 2" key="1">
    <citation type="submission" date="2013-09" db="EMBL/GenBank/DDBJ databases">
        <title>Corchorus capsularis genome sequencing.</title>
        <authorList>
            <person name="Alam M."/>
            <person name="Haque M.S."/>
            <person name="Islam M.S."/>
            <person name="Emdad E.M."/>
            <person name="Islam M.M."/>
            <person name="Ahmed B."/>
            <person name="Halim A."/>
            <person name="Hossen Q.M.M."/>
            <person name="Hossain M.Z."/>
            <person name="Ahmed R."/>
            <person name="Khan M.M."/>
            <person name="Islam R."/>
            <person name="Rashid M.M."/>
            <person name="Khan S.A."/>
            <person name="Rahman M.S."/>
            <person name="Alam M."/>
        </authorList>
    </citation>
    <scope>NUCLEOTIDE SEQUENCE [LARGE SCALE GENOMIC DNA]</scope>
    <source>
        <strain evidence="2">cv. CVL-1</strain>
        <tissue evidence="1">Whole seedling</tissue>
    </source>
</reference>
<comment type="caution">
    <text evidence="1">The sequence shown here is derived from an EMBL/GenBank/DDBJ whole genome shotgun (WGS) entry which is preliminary data.</text>
</comment>
<protein>
    <submittedName>
        <fullName evidence="1">Uncharacterized protein</fullName>
    </submittedName>
</protein>
<dbReference type="Proteomes" id="UP000188268">
    <property type="component" value="Unassembled WGS sequence"/>
</dbReference>
<name>A0A1R3IDU9_COCAP</name>
<evidence type="ECO:0000313" key="2">
    <source>
        <dbReference type="Proteomes" id="UP000188268"/>
    </source>
</evidence>
<dbReference type="Gramene" id="OMO80744">
    <property type="protein sequence ID" value="OMO80744"/>
    <property type="gene ID" value="CCACVL1_12782"/>
</dbReference>
<keyword evidence="2" id="KW-1185">Reference proteome</keyword>
<accession>A0A1R3IDU9</accession>
<gene>
    <name evidence="1" type="ORF">CCACVL1_12782</name>
</gene>